<organism evidence="2 3">
    <name type="scientific">Temperatibacter marinus</name>
    <dbReference type="NCBI Taxonomy" id="1456591"/>
    <lineage>
        <taxon>Bacteria</taxon>
        <taxon>Pseudomonadati</taxon>
        <taxon>Pseudomonadota</taxon>
        <taxon>Alphaproteobacteria</taxon>
        <taxon>Kordiimonadales</taxon>
        <taxon>Temperatibacteraceae</taxon>
        <taxon>Temperatibacter</taxon>
    </lineage>
</organism>
<dbReference type="SUPFAM" id="SSF51556">
    <property type="entry name" value="Metallo-dependent hydrolases"/>
    <property type="match status" value="1"/>
</dbReference>
<dbReference type="GO" id="GO:0005829">
    <property type="term" value="C:cytosol"/>
    <property type="evidence" value="ECO:0007669"/>
    <property type="project" value="TreeGrafter"/>
</dbReference>
<evidence type="ECO:0000259" key="1">
    <source>
        <dbReference type="Pfam" id="PF07969"/>
    </source>
</evidence>
<dbReference type="InterPro" id="IPR032466">
    <property type="entry name" value="Metal_Hydrolase"/>
</dbReference>
<sequence length="593" mass="65465">MTDILIKNGMIIDGTGREAFVADIAIQNGLISAIGSALGKADEIIDAKGQIVTPGFVDLHTHYDGQVSWDEKLEPSVYHGVTTVVMGNCGVGFAPVHPEDHEKLISLMEGVEEIPGAALAEGLTWEWSSFPEYLDAIDTPHTIDFAAHLCHDPLRVYVMRDRALFDQEATEEDISAMRLLTEEALAAGAIGFSTGRSDVHRSSEGEWTPSSEATEEELAGIGAALSSSTHGVLQAVNDFDLERDDQTAFEREWALLEKFAQSSEGRPFSLSLMQRDFAPQQWQHILEKAEKAKAKDIDIRLQVAPRGIGVTLGLNCTFHPFMGHPSYKKIHDKPLRDRVTLMKDPAFKVQLLSETMEPLAGDGTPIPPLADKLLQMIDFISCKMFLLDEYPDYEQGPENSVYKMAERAGVPPLEMIYDLMLQDEGQAFIYFPIYNYTNMNYDALEEMMAHPQSLMGLSDGGAHVGTVCDASFPTYLLSHWTRDRTRGKKISLEEAVKRLTSESADYIGFQDRGRLEVGKKADINIIDYDKLRIKRPTMVTDLPAGGKRLMQKAEGMTATLVAGKVILKDGCLTGELPGRLVRGGQLKGKLAAE</sequence>
<dbReference type="SUPFAM" id="SSF51338">
    <property type="entry name" value="Composite domain of metallo-dependent hydrolases"/>
    <property type="match status" value="1"/>
</dbReference>
<dbReference type="InterPro" id="IPR013108">
    <property type="entry name" value="Amidohydro_3"/>
</dbReference>
<gene>
    <name evidence="2" type="ORF">QGN29_08580</name>
</gene>
<dbReference type="CDD" id="cd01297">
    <property type="entry name" value="D-aminoacylase"/>
    <property type="match status" value="1"/>
</dbReference>
<keyword evidence="3" id="KW-1185">Reference proteome</keyword>
<proteinExistence type="predicted"/>
<reference evidence="2" key="1">
    <citation type="submission" date="2023-04" db="EMBL/GenBank/DDBJ databases">
        <title>Complete genome sequence of Temperatibacter marinus.</title>
        <authorList>
            <person name="Rong J.-C."/>
            <person name="Yi M.-L."/>
            <person name="Zhao Q."/>
        </authorList>
    </citation>
    <scope>NUCLEOTIDE SEQUENCE</scope>
    <source>
        <strain evidence="2">NBRC 110045</strain>
    </source>
</reference>
<feature type="domain" description="Amidohydrolase 3" evidence="1">
    <location>
        <begin position="43"/>
        <end position="566"/>
    </location>
</feature>
<dbReference type="Gene3D" id="2.30.40.10">
    <property type="entry name" value="Urease, subunit C, domain 1"/>
    <property type="match status" value="2"/>
</dbReference>
<evidence type="ECO:0000313" key="3">
    <source>
        <dbReference type="Proteomes" id="UP001268683"/>
    </source>
</evidence>
<dbReference type="KEGG" id="tmk:QGN29_08580"/>
<dbReference type="EMBL" id="CP123872">
    <property type="protein sequence ID" value="WND01614.1"/>
    <property type="molecule type" value="Genomic_DNA"/>
</dbReference>
<dbReference type="InterPro" id="IPR050378">
    <property type="entry name" value="Metallo-dep_Hydrolases_sf"/>
</dbReference>
<dbReference type="Gene3D" id="3.20.20.140">
    <property type="entry name" value="Metal-dependent hydrolases"/>
    <property type="match status" value="2"/>
</dbReference>
<dbReference type="Pfam" id="PF07969">
    <property type="entry name" value="Amidohydro_3"/>
    <property type="match status" value="1"/>
</dbReference>
<dbReference type="RefSeq" id="WP_310797442.1">
    <property type="nucleotide sequence ID" value="NZ_CP123872.1"/>
</dbReference>
<dbReference type="AlphaFoldDB" id="A0AA52H898"/>
<dbReference type="Proteomes" id="UP001268683">
    <property type="component" value="Chromosome"/>
</dbReference>
<dbReference type="PANTHER" id="PTHR11647">
    <property type="entry name" value="HYDRANTOINASE/DIHYDROPYRIMIDINASE FAMILY MEMBER"/>
    <property type="match status" value="1"/>
</dbReference>
<dbReference type="GO" id="GO:0016812">
    <property type="term" value="F:hydrolase activity, acting on carbon-nitrogen (but not peptide) bonds, in cyclic amides"/>
    <property type="evidence" value="ECO:0007669"/>
    <property type="project" value="TreeGrafter"/>
</dbReference>
<evidence type="ECO:0000313" key="2">
    <source>
        <dbReference type="EMBL" id="WND01614.1"/>
    </source>
</evidence>
<accession>A0AA52H898</accession>
<name>A0AA52H898_9PROT</name>
<dbReference type="PANTHER" id="PTHR11647:SF1">
    <property type="entry name" value="COLLAPSIN RESPONSE MEDIATOR PROTEIN"/>
    <property type="match status" value="1"/>
</dbReference>
<protein>
    <submittedName>
        <fullName evidence="2">Amidohydrolase family protein</fullName>
    </submittedName>
</protein>
<dbReference type="InterPro" id="IPR011059">
    <property type="entry name" value="Metal-dep_hydrolase_composite"/>
</dbReference>